<evidence type="ECO:0000313" key="4">
    <source>
        <dbReference type="Proteomes" id="UP000705983"/>
    </source>
</evidence>
<name>A0ABS2TDK2_9ACTO</name>
<feature type="transmembrane region" description="Helical" evidence="1">
    <location>
        <begin position="35"/>
        <end position="56"/>
    </location>
</feature>
<keyword evidence="1" id="KW-0472">Membrane</keyword>
<evidence type="ECO:0000313" key="3">
    <source>
        <dbReference type="EMBL" id="MBM9432423.1"/>
    </source>
</evidence>
<accession>A0ABS2TDK2</accession>
<dbReference type="InterPro" id="IPR012336">
    <property type="entry name" value="Thioredoxin-like_fold"/>
</dbReference>
<proteinExistence type="predicted"/>
<keyword evidence="1" id="KW-0812">Transmembrane</keyword>
<keyword evidence="1" id="KW-1133">Transmembrane helix</keyword>
<dbReference type="InterPro" id="IPR036249">
    <property type="entry name" value="Thioredoxin-like_sf"/>
</dbReference>
<dbReference type="RefSeq" id="WP_187995980.1">
    <property type="nucleotide sequence ID" value="NZ_JACEXG010000001.1"/>
</dbReference>
<protein>
    <submittedName>
        <fullName evidence="3">Thioredoxin domain-containing protein</fullName>
    </submittedName>
</protein>
<evidence type="ECO:0000259" key="2">
    <source>
        <dbReference type="Pfam" id="PF13462"/>
    </source>
</evidence>
<gene>
    <name evidence="3" type="ORF">JVW63_01685</name>
</gene>
<dbReference type="SUPFAM" id="SSF52833">
    <property type="entry name" value="Thioredoxin-like"/>
    <property type="match status" value="1"/>
</dbReference>
<dbReference type="Pfam" id="PF13462">
    <property type="entry name" value="Thioredoxin_4"/>
    <property type="match status" value="1"/>
</dbReference>
<evidence type="ECO:0000256" key="1">
    <source>
        <dbReference type="SAM" id="Phobius"/>
    </source>
</evidence>
<dbReference type="EMBL" id="JAFFJS010000001">
    <property type="protein sequence ID" value="MBM9432423.1"/>
    <property type="molecule type" value="Genomic_DNA"/>
</dbReference>
<organism evidence="3 4">
    <name type="scientific">Flaviflexus equikiangi</name>
    <dbReference type="NCBI Taxonomy" id="2758573"/>
    <lineage>
        <taxon>Bacteria</taxon>
        <taxon>Bacillati</taxon>
        <taxon>Actinomycetota</taxon>
        <taxon>Actinomycetes</taxon>
        <taxon>Actinomycetales</taxon>
        <taxon>Actinomycetaceae</taxon>
        <taxon>Flaviflexus</taxon>
    </lineage>
</organism>
<keyword evidence="4" id="KW-1185">Reference proteome</keyword>
<dbReference type="Proteomes" id="UP000705983">
    <property type="component" value="Unassembled WGS sequence"/>
</dbReference>
<dbReference type="Gene3D" id="3.40.30.10">
    <property type="entry name" value="Glutaredoxin"/>
    <property type="match status" value="1"/>
</dbReference>
<comment type="caution">
    <text evidence="3">The sequence shown here is derived from an EMBL/GenBank/DDBJ whole genome shotgun (WGS) entry which is preliminary data.</text>
</comment>
<sequence>MANQNATKAERREAARLKAKKLQEAEAKRAKRNKFLTIGVIVVAIVLVGVAIWSIIANGNDEDTATGRQEWDPVAVQVEPVVKDGTDVTTGFSVVGEGAELSADAPRVDIYFDYMCTYCNDLEQMNGGDINGIIATGDAEFVYHPVAILRNDFSAKGAAAFKYIADNSPEHLLAFHKNVFEDTDAVLNGRSSTIPDWSNIEAAARDAGVPEDIASSIEEEADMEWASTTTQEFLTTYQGTPTVLLDGSPTNTWAANDFPAMLGLAEPKATTE</sequence>
<feature type="domain" description="Thioredoxin-like fold" evidence="2">
    <location>
        <begin position="104"/>
        <end position="248"/>
    </location>
</feature>
<dbReference type="CDD" id="cd02972">
    <property type="entry name" value="DsbA_family"/>
    <property type="match status" value="1"/>
</dbReference>
<reference evidence="4" key="1">
    <citation type="submission" date="2021-02" db="EMBL/GenBank/DDBJ databases">
        <title>Leucobacter sp. CX169.</title>
        <authorList>
            <person name="Cheng Y."/>
        </authorList>
    </citation>
    <scope>NUCLEOTIDE SEQUENCE [LARGE SCALE GENOMIC DNA]</scope>
    <source>
        <strain evidence="4">JY899</strain>
    </source>
</reference>